<evidence type="ECO:0000256" key="3">
    <source>
        <dbReference type="ARBA" id="ARBA00022723"/>
    </source>
</evidence>
<keyword evidence="4" id="KW-0249">Electron transport</keyword>
<keyword evidence="5 6" id="KW-0408">Iron</keyword>
<keyword evidence="7" id="KW-1133">Transmembrane helix</keyword>
<dbReference type="GO" id="GO:0009055">
    <property type="term" value="F:electron transfer activity"/>
    <property type="evidence" value="ECO:0007669"/>
    <property type="project" value="InterPro"/>
</dbReference>
<dbReference type="AlphaFoldDB" id="A0A0M3T1P8"/>
<dbReference type="GO" id="GO:0020037">
    <property type="term" value="F:heme binding"/>
    <property type="evidence" value="ECO:0007669"/>
    <property type="project" value="InterPro"/>
</dbReference>
<dbReference type="Gene3D" id="1.10.760.10">
    <property type="entry name" value="Cytochrome c-like domain"/>
    <property type="match status" value="1"/>
</dbReference>
<dbReference type="PROSITE" id="PS51007">
    <property type="entry name" value="CYTC"/>
    <property type="match status" value="1"/>
</dbReference>
<dbReference type="OrthoDB" id="9814708at2"/>
<dbReference type="STRING" id="1125411.W908_01795"/>
<evidence type="ECO:0000313" key="9">
    <source>
        <dbReference type="EMBL" id="ALE01451.1"/>
    </source>
</evidence>
<dbReference type="RefSeq" id="WP_053819692.1">
    <property type="nucleotide sequence ID" value="NZ_CP006911.1"/>
</dbReference>
<keyword evidence="3 6" id="KW-0479">Metal-binding</keyword>
<dbReference type="PRINTS" id="PR00607">
    <property type="entry name" value="CYTCHROMECIE"/>
</dbReference>
<dbReference type="PANTHER" id="PTHR40942">
    <property type="match status" value="1"/>
</dbReference>
<dbReference type="GO" id="GO:0005506">
    <property type="term" value="F:iron ion binding"/>
    <property type="evidence" value="ECO:0007669"/>
    <property type="project" value="InterPro"/>
</dbReference>
<keyword evidence="7" id="KW-0812">Transmembrane</keyword>
<keyword evidence="7" id="KW-0472">Membrane</keyword>
<keyword evidence="2 6" id="KW-0349">Heme</keyword>
<accession>A0A0M3T1P8</accession>
<feature type="transmembrane region" description="Helical" evidence="7">
    <location>
        <begin position="12"/>
        <end position="28"/>
    </location>
</feature>
<name>A0A0M3T1P8_9GAMM</name>
<reference evidence="9 10" key="1">
    <citation type="journal article" date="2015" name="Genome Announc.">
        <title>Genome Sequence of 'Candidatus Thioglobus singularis' Strain PS1, a Mixotroph from the SUP05 Clade of Marine Gammaproteobacteria.</title>
        <authorList>
            <person name="Marshall K.T."/>
            <person name="Morris R.M."/>
        </authorList>
    </citation>
    <scope>NUCLEOTIDE SEQUENCE [LARGE SCALE GENOMIC DNA]</scope>
    <source>
        <strain evidence="9 10">PS1</strain>
    </source>
</reference>
<dbReference type="SUPFAM" id="SSF46626">
    <property type="entry name" value="Cytochrome c"/>
    <property type="match status" value="1"/>
</dbReference>
<keyword evidence="10" id="KW-1185">Reference proteome</keyword>
<evidence type="ECO:0000313" key="10">
    <source>
        <dbReference type="Proteomes" id="UP000068905"/>
    </source>
</evidence>
<dbReference type="InterPro" id="IPR036909">
    <property type="entry name" value="Cyt_c-like_dom_sf"/>
</dbReference>
<feature type="domain" description="Cytochrome c" evidence="8">
    <location>
        <begin position="72"/>
        <end position="152"/>
    </location>
</feature>
<dbReference type="Proteomes" id="UP000068905">
    <property type="component" value="Chromosome"/>
</dbReference>
<dbReference type="InterPro" id="IPR002323">
    <property type="entry name" value="Cyt_CIE"/>
</dbReference>
<proteinExistence type="predicted"/>
<evidence type="ECO:0000256" key="2">
    <source>
        <dbReference type="ARBA" id="ARBA00022617"/>
    </source>
</evidence>
<dbReference type="PATRIC" id="fig|1125411.7.peg.354"/>
<evidence type="ECO:0000256" key="4">
    <source>
        <dbReference type="ARBA" id="ARBA00022982"/>
    </source>
</evidence>
<keyword evidence="1" id="KW-0813">Transport</keyword>
<dbReference type="KEGG" id="tsn:W908_01795"/>
<dbReference type="PANTHER" id="PTHR40942:SF4">
    <property type="entry name" value="CYTOCHROME C5"/>
    <property type="match status" value="1"/>
</dbReference>
<dbReference type="Pfam" id="PF13442">
    <property type="entry name" value="Cytochrome_CBB3"/>
    <property type="match status" value="1"/>
</dbReference>
<evidence type="ECO:0000256" key="1">
    <source>
        <dbReference type="ARBA" id="ARBA00022448"/>
    </source>
</evidence>
<dbReference type="EMBL" id="CP006911">
    <property type="protein sequence ID" value="ALE01451.1"/>
    <property type="molecule type" value="Genomic_DNA"/>
</dbReference>
<evidence type="ECO:0000256" key="6">
    <source>
        <dbReference type="PROSITE-ProRule" id="PRU00433"/>
    </source>
</evidence>
<evidence type="ECO:0000256" key="7">
    <source>
        <dbReference type="SAM" id="Phobius"/>
    </source>
</evidence>
<protein>
    <submittedName>
        <fullName evidence="9">Cytochrome C</fullName>
    </submittedName>
</protein>
<sequence>MNQGTSGSTKLMLIVWAIAMIFIGFKALNSTSGDSSNSETMVENSVLERIKPVGEVRIDTSTQVASAEIVETAVRSGEEIYNSKCAGCHTSGVMGSPKFASLEDWAPRIDLGLEKLTLSAIAGKGGMPAKGTCMDCSDNDIKITVQYMLDSLE</sequence>
<dbReference type="InterPro" id="IPR009056">
    <property type="entry name" value="Cyt_c-like_dom"/>
</dbReference>
<evidence type="ECO:0000256" key="5">
    <source>
        <dbReference type="ARBA" id="ARBA00023004"/>
    </source>
</evidence>
<evidence type="ECO:0000259" key="8">
    <source>
        <dbReference type="PROSITE" id="PS51007"/>
    </source>
</evidence>
<organism evidence="9 10">
    <name type="scientific">Candidatus Pseudothioglobus singularis PS1</name>
    <dbReference type="NCBI Taxonomy" id="1125411"/>
    <lineage>
        <taxon>Bacteria</taxon>
        <taxon>Pseudomonadati</taxon>
        <taxon>Pseudomonadota</taxon>
        <taxon>Gammaproteobacteria</taxon>
        <taxon>Candidatus Pseudothioglobaceae</taxon>
        <taxon>Candidatus Pseudothioglobus</taxon>
    </lineage>
</organism>
<gene>
    <name evidence="9" type="ORF">W908_01795</name>
</gene>